<evidence type="ECO:0000313" key="2">
    <source>
        <dbReference type="Proteomes" id="UP000887013"/>
    </source>
</evidence>
<dbReference type="Proteomes" id="UP000887013">
    <property type="component" value="Unassembled WGS sequence"/>
</dbReference>
<keyword evidence="2" id="KW-1185">Reference proteome</keyword>
<organism evidence="1 2">
    <name type="scientific">Nephila pilipes</name>
    <name type="common">Giant wood spider</name>
    <name type="synonym">Nephila maculata</name>
    <dbReference type="NCBI Taxonomy" id="299642"/>
    <lineage>
        <taxon>Eukaryota</taxon>
        <taxon>Metazoa</taxon>
        <taxon>Ecdysozoa</taxon>
        <taxon>Arthropoda</taxon>
        <taxon>Chelicerata</taxon>
        <taxon>Arachnida</taxon>
        <taxon>Araneae</taxon>
        <taxon>Araneomorphae</taxon>
        <taxon>Entelegynae</taxon>
        <taxon>Araneoidea</taxon>
        <taxon>Nephilidae</taxon>
        <taxon>Nephila</taxon>
    </lineage>
</organism>
<protein>
    <submittedName>
        <fullName evidence="1">Uncharacterized protein</fullName>
    </submittedName>
</protein>
<dbReference type="AlphaFoldDB" id="A0A8X6N6J6"/>
<proteinExistence type="predicted"/>
<gene>
    <name evidence="1" type="ORF">NPIL_545941</name>
</gene>
<evidence type="ECO:0000313" key="1">
    <source>
        <dbReference type="EMBL" id="GFS97584.1"/>
    </source>
</evidence>
<reference evidence="1" key="1">
    <citation type="submission" date="2020-08" db="EMBL/GenBank/DDBJ databases">
        <title>Multicomponent nature underlies the extraordinary mechanical properties of spider dragline silk.</title>
        <authorList>
            <person name="Kono N."/>
            <person name="Nakamura H."/>
            <person name="Mori M."/>
            <person name="Yoshida Y."/>
            <person name="Ohtoshi R."/>
            <person name="Malay A.D."/>
            <person name="Moran D.A.P."/>
            <person name="Tomita M."/>
            <person name="Numata K."/>
            <person name="Arakawa K."/>
        </authorList>
    </citation>
    <scope>NUCLEOTIDE SEQUENCE</scope>
</reference>
<dbReference type="EMBL" id="BMAW01054716">
    <property type="protein sequence ID" value="GFS97584.1"/>
    <property type="molecule type" value="Genomic_DNA"/>
</dbReference>
<name>A0A8X6N6J6_NEPPI</name>
<accession>A0A8X6N6J6</accession>
<sequence>MESLLREPLSCLDRVRAFNQKLKSLHLKPKRLHNRIHRFTLATKTFPKPLQEVLDPGDNCQIYKLLCSQYSPVQGTCINMNTDNEFLPF</sequence>
<comment type="caution">
    <text evidence="1">The sequence shown here is derived from an EMBL/GenBank/DDBJ whole genome shotgun (WGS) entry which is preliminary data.</text>
</comment>